<feature type="region of interest" description="Disordered" evidence="1">
    <location>
        <begin position="1"/>
        <end position="108"/>
    </location>
</feature>
<reference evidence="3" key="1">
    <citation type="journal article" date="2024" name="Algal Res.">
        <title>Biochemical, toxicological and genomic investigation of a high-biomass producing Limnothrix strain isolated from Italian shallow drinking water reservoir.</title>
        <authorList>
            <person name="Simonazzi M."/>
            <person name="Shishido T.K."/>
            <person name="Delbaje E."/>
            <person name="Wahlsten M."/>
            <person name="Fewer D.P."/>
            <person name="Sivonen K."/>
            <person name="Pezzolesi L."/>
            <person name="Pistocchi R."/>
        </authorList>
    </citation>
    <scope>NUCLEOTIDE SEQUENCE [LARGE SCALE GENOMIC DNA]</scope>
    <source>
        <strain evidence="3">LRLZ20PSL1</strain>
    </source>
</reference>
<accession>A0ABW7C996</accession>
<feature type="compositionally biased region" description="Low complexity" evidence="1">
    <location>
        <begin position="169"/>
        <end position="187"/>
    </location>
</feature>
<feature type="compositionally biased region" description="Low complexity" evidence="1">
    <location>
        <begin position="254"/>
        <end position="266"/>
    </location>
</feature>
<evidence type="ECO:0000256" key="1">
    <source>
        <dbReference type="SAM" id="MobiDB-lite"/>
    </source>
</evidence>
<dbReference type="EMBL" id="JAZAQF010000012">
    <property type="protein sequence ID" value="MFG3816513.1"/>
    <property type="molecule type" value="Genomic_DNA"/>
</dbReference>
<dbReference type="PRINTS" id="PR01217">
    <property type="entry name" value="PRICHEXTENSN"/>
</dbReference>
<sequence>MSSNLPVSDQALVTVRSEEVPRTARSVTVENQGPNAGAIAPTDDLAEAKGAAPASIAQPVGQPERTIDLIDPMEESPSSHSPARNPLPGSASQQSASQQNAPLGRGPELVDWSPSAKISLWGAMGLGVVVSVVLHGAVLLLPMPKESDKVALPLSAQEAPIRVTNLPKTTPARSTPSPSPARSTPAQRRADRAATPKPKPKVNQPNRVVVPKPQSAKPAPAPSAAPSPSPNPTPSPTPSPSPSPEPSPSPTPQGLPALAGLNAGGAACAPDRPDGCYSLPENLSIHSVTPEVIQNSLGPDVTVAEIPAIYENTEQAREFVVSDPRRDSADQVVGYYYVISTQVRGQVGAIIVGSRDRLLSLDAIQAAAGAEIN</sequence>
<evidence type="ECO:0000313" key="2">
    <source>
        <dbReference type="EMBL" id="MFG3816513.1"/>
    </source>
</evidence>
<gene>
    <name evidence="2" type="ORF">VPK24_02600</name>
</gene>
<evidence type="ECO:0000313" key="3">
    <source>
        <dbReference type="Proteomes" id="UP001604335"/>
    </source>
</evidence>
<feature type="compositionally biased region" description="Polar residues" evidence="1">
    <location>
        <begin position="25"/>
        <end position="34"/>
    </location>
</feature>
<feature type="compositionally biased region" description="Pro residues" evidence="1">
    <location>
        <begin position="219"/>
        <end position="253"/>
    </location>
</feature>
<dbReference type="Proteomes" id="UP001604335">
    <property type="component" value="Unassembled WGS sequence"/>
</dbReference>
<keyword evidence="3" id="KW-1185">Reference proteome</keyword>
<dbReference type="RefSeq" id="WP_393010456.1">
    <property type="nucleotide sequence ID" value="NZ_JAZAQF010000012.1"/>
</dbReference>
<feature type="region of interest" description="Disordered" evidence="1">
    <location>
        <begin position="162"/>
        <end position="266"/>
    </location>
</feature>
<feature type="compositionally biased region" description="Low complexity" evidence="1">
    <location>
        <begin position="90"/>
        <end position="99"/>
    </location>
</feature>
<protein>
    <submittedName>
        <fullName evidence="2">Uncharacterized protein</fullName>
    </submittedName>
</protein>
<comment type="caution">
    <text evidence="2">The sequence shown here is derived from an EMBL/GenBank/DDBJ whole genome shotgun (WGS) entry which is preliminary data.</text>
</comment>
<organism evidence="2 3">
    <name type="scientific">Limnothrix redekei LRLZ20PSL1</name>
    <dbReference type="NCBI Taxonomy" id="3112953"/>
    <lineage>
        <taxon>Bacteria</taxon>
        <taxon>Bacillati</taxon>
        <taxon>Cyanobacteriota</taxon>
        <taxon>Cyanophyceae</taxon>
        <taxon>Pseudanabaenales</taxon>
        <taxon>Pseudanabaenaceae</taxon>
        <taxon>Limnothrix</taxon>
    </lineage>
</organism>
<name>A0ABW7C996_9CYAN</name>
<proteinExistence type="predicted"/>